<keyword evidence="2" id="KW-1185">Reference proteome</keyword>
<gene>
    <name evidence="1" type="ORF">J2Z70_004407</name>
</gene>
<accession>A0ABS4NW13</accession>
<dbReference type="Proteomes" id="UP000773462">
    <property type="component" value="Unassembled WGS sequence"/>
</dbReference>
<comment type="caution">
    <text evidence="1">The sequence shown here is derived from an EMBL/GenBank/DDBJ whole genome shotgun (WGS) entry which is preliminary data.</text>
</comment>
<name>A0ABS4NW13_9BACL</name>
<proteinExistence type="predicted"/>
<sequence length="117" mass="12610">MGSKFYLVFLALIMYFGYPLGILDHPSASSAQAEAPAGDSQTDSLSVALTLPLQAKVNEELTMKASLSNDSLSDVDLMSRARLFTYVIKDESGKQINSYAVEDLGVSRVLSGKRSIS</sequence>
<dbReference type="RefSeq" id="WP_209876690.1">
    <property type="nucleotide sequence ID" value="NZ_JAGGLV010000016.1"/>
</dbReference>
<organism evidence="1 2">
    <name type="scientific">Paenibacillus silagei</name>
    <dbReference type="NCBI Taxonomy" id="1670801"/>
    <lineage>
        <taxon>Bacteria</taxon>
        <taxon>Bacillati</taxon>
        <taxon>Bacillota</taxon>
        <taxon>Bacilli</taxon>
        <taxon>Bacillales</taxon>
        <taxon>Paenibacillaceae</taxon>
        <taxon>Paenibacillus</taxon>
    </lineage>
</organism>
<protein>
    <submittedName>
        <fullName evidence="1">Uncharacterized protein</fullName>
    </submittedName>
</protein>
<evidence type="ECO:0000313" key="2">
    <source>
        <dbReference type="Proteomes" id="UP000773462"/>
    </source>
</evidence>
<reference evidence="1 2" key="1">
    <citation type="submission" date="2021-03" db="EMBL/GenBank/DDBJ databases">
        <title>Genomic Encyclopedia of Type Strains, Phase IV (KMG-IV): sequencing the most valuable type-strain genomes for metagenomic binning, comparative biology and taxonomic classification.</title>
        <authorList>
            <person name="Goeker M."/>
        </authorList>
    </citation>
    <scope>NUCLEOTIDE SEQUENCE [LARGE SCALE GENOMIC DNA]</scope>
    <source>
        <strain evidence="1 2">DSM 101953</strain>
    </source>
</reference>
<dbReference type="EMBL" id="JAGGLV010000016">
    <property type="protein sequence ID" value="MBP2114241.1"/>
    <property type="molecule type" value="Genomic_DNA"/>
</dbReference>
<evidence type="ECO:0000313" key="1">
    <source>
        <dbReference type="EMBL" id="MBP2114241.1"/>
    </source>
</evidence>